<evidence type="ECO:0000313" key="1">
    <source>
        <dbReference type="EMBL" id="KIK49441.1"/>
    </source>
</evidence>
<protein>
    <submittedName>
        <fullName evidence="1">Uncharacterized protein</fullName>
    </submittedName>
</protein>
<evidence type="ECO:0000313" key="2">
    <source>
        <dbReference type="Proteomes" id="UP000054485"/>
    </source>
</evidence>
<dbReference type="HOGENOM" id="CLU_1435305_0_0_1"/>
<dbReference type="InParanoid" id="A0A0D0B5Y1"/>
<accession>A0A0D0B5Y1</accession>
<gene>
    <name evidence="1" type="ORF">CY34DRAFT_112905</name>
</gene>
<reference evidence="2" key="2">
    <citation type="submission" date="2015-01" db="EMBL/GenBank/DDBJ databases">
        <title>Evolutionary Origins and Diversification of the Mycorrhizal Mutualists.</title>
        <authorList>
            <consortium name="DOE Joint Genome Institute"/>
            <consortium name="Mycorrhizal Genomics Consortium"/>
            <person name="Kohler A."/>
            <person name="Kuo A."/>
            <person name="Nagy L.G."/>
            <person name="Floudas D."/>
            <person name="Copeland A."/>
            <person name="Barry K.W."/>
            <person name="Cichocki N."/>
            <person name="Veneault-Fourrey C."/>
            <person name="LaButti K."/>
            <person name="Lindquist E.A."/>
            <person name="Lipzen A."/>
            <person name="Lundell T."/>
            <person name="Morin E."/>
            <person name="Murat C."/>
            <person name="Riley R."/>
            <person name="Ohm R."/>
            <person name="Sun H."/>
            <person name="Tunlid A."/>
            <person name="Henrissat B."/>
            <person name="Grigoriev I.V."/>
            <person name="Hibbett D.S."/>
            <person name="Martin F."/>
        </authorList>
    </citation>
    <scope>NUCLEOTIDE SEQUENCE [LARGE SCALE GENOMIC DNA]</scope>
    <source>
        <strain evidence="2">UH-Slu-Lm8-n1</strain>
    </source>
</reference>
<dbReference type="Proteomes" id="UP000054485">
    <property type="component" value="Unassembled WGS sequence"/>
</dbReference>
<sequence>MLDAQKTRPIFVESTTIIKDDSRCCSPIGARNHRKGKGRVLVTERSTTARPVIDAFVLVSKGERHTLLCAKQPVRFRRNWFFCSTSWNVTSTKQAWLSTTSAICFRRPQRQNLFPRNNHVCNISSLSSSPKPLQVNDCLVSSRSCNTAHERLAIARLQCRRFAGCSHKDMVNLRIMIRPTRSVIIHRGG</sequence>
<organism evidence="1 2">
    <name type="scientific">Suillus luteus UH-Slu-Lm8-n1</name>
    <dbReference type="NCBI Taxonomy" id="930992"/>
    <lineage>
        <taxon>Eukaryota</taxon>
        <taxon>Fungi</taxon>
        <taxon>Dikarya</taxon>
        <taxon>Basidiomycota</taxon>
        <taxon>Agaricomycotina</taxon>
        <taxon>Agaricomycetes</taxon>
        <taxon>Agaricomycetidae</taxon>
        <taxon>Boletales</taxon>
        <taxon>Suillineae</taxon>
        <taxon>Suillaceae</taxon>
        <taxon>Suillus</taxon>
    </lineage>
</organism>
<proteinExistence type="predicted"/>
<name>A0A0D0B5Y1_9AGAM</name>
<reference evidence="1 2" key="1">
    <citation type="submission" date="2014-04" db="EMBL/GenBank/DDBJ databases">
        <authorList>
            <consortium name="DOE Joint Genome Institute"/>
            <person name="Kuo A."/>
            <person name="Ruytinx J."/>
            <person name="Rineau F."/>
            <person name="Colpaert J."/>
            <person name="Kohler A."/>
            <person name="Nagy L.G."/>
            <person name="Floudas D."/>
            <person name="Copeland A."/>
            <person name="Barry K.W."/>
            <person name="Cichocki N."/>
            <person name="Veneault-Fourrey C."/>
            <person name="LaButti K."/>
            <person name="Lindquist E.A."/>
            <person name="Lipzen A."/>
            <person name="Lundell T."/>
            <person name="Morin E."/>
            <person name="Murat C."/>
            <person name="Sun H."/>
            <person name="Tunlid A."/>
            <person name="Henrissat B."/>
            <person name="Grigoriev I.V."/>
            <person name="Hibbett D.S."/>
            <person name="Martin F."/>
            <person name="Nordberg H.P."/>
            <person name="Cantor M.N."/>
            <person name="Hua S.X."/>
        </authorList>
    </citation>
    <scope>NUCLEOTIDE SEQUENCE [LARGE SCALE GENOMIC DNA]</scope>
    <source>
        <strain evidence="1 2">UH-Slu-Lm8-n1</strain>
    </source>
</reference>
<dbReference type="EMBL" id="KN835132">
    <property type="protein sequence ID" value="KIK49441.1"/>
    <property type="molecule type" value="Genomic_DNA"/>
</dbReference>
<keyword evidence="2" id="KW-1185">Reference proteome</keyword>
<dbReference type="AlphaFoldDB" id="A0A0D0B5Y1"/>